<protein>
    <submittedName>
        <fullName evidence="1">Uncharacterized protein</fullName>
    </submittedName>
</protein>
<name>A0ABN1ZDV0_9MICO</name>
<dbReference type="Proteomes" id="UP001501742">
    <property type="component" value="Unassembled WGS sequence"/>
</dbReference>
<proteinExistence type="predicted"/>
<evidence type="ECO:0000313" key="2">
    <source>
        <dbReference type="Proteomes" id="UP001501742"/>
    </source>
</evidence>
<reference evidence="1 2" key="1">
    <citation type="journal article" date="2019" name="Int. J. Syst. Evol. Microbiol.">
        <title>The Global Catalogue of Microorganisms (GCM) 10K type strain sequencing project: providing services to taxonomists for standard genome sequencing and annotation.</title>
        <authorList>
            <consortium name="The Broad Institute Genomics Platform"/>
            <consortium name="The Broad Institute Genome Sequencing Center for Infectious Disease"/>
            <person name="Wu L."/>
            <person name="Ma J."/>
        </authorList>
    </citation>
    <scope>NUCLEOTIDE SEQUENCE [LARGE SCALE GENOMIC DNA]</scope>
    <source>
        <strain evidence="1 2">JCM 12140</strain>
    </source>
</reference>
<gene>
    <name evidence="1" type="ORF">GCM10009627_21430</name>
</gene>
<keyword evidence="2" id="KW-1185">Reference proteome</keyword>
<comment type="caution">
    <text evidence="1">The sequence shown here is derived from an EMBL/GenBank/DDBJ whole genome shotgun (WGS) entry which is preliminary data.</text>
</comment>
<dbReference type="EMBL" id="BAAAJX010000010">
    <property type="protein sequence ID" value="GAA1493797.1"/>
    <property type="molecule type" value="Genomic_DNA"/>
</dbReference>
<evidence type="ECO:0000313" key="1">
    <source>
        <dbReference type="EMBL" id="GAA1493797.1"/>
    </source>
</evidence>
<accession>A0ABN1ZDV0</accession>
<sequence length="142" mass="14997">MTRIPGPGVGNMGDKCTDVPGWLPGRVRGRVCDDAGMSPNDSTAQGLATMASAGFEFASTPEQVAHDVRTMWEHLGRPEGAFEAAAAAIAALPQRPEVPVALQARRREFEQAVGINPVEVELAAALAARELLESMARTCGTR</sequence>
<organism evidence="1 2">
    <name type="scientific">Curtobacterium herbarum</name>
    <dbReference type="NCBI Taxonomy" id="150122"/>
    <lineage>
        <taxon>Bacteria</taxon>
        <taxon>Bacillati</taxon>
        <taxon>Actinomycetota</taxon>
        <taxon>Actinomycetes</taxon>
        <taxon>Micrococcales</taxon>
        <taxon>Microbacteriaceae</taxon>
        <taxon>Curtobacterium</taxon>
    </lineage>
</organism>